<dbReference type="Proteomes" id="UP000299102">
    <property type="component" value="Unassembled WGS sequence"/>
</dbReference>
<proteinExistence type="predicted"/>
<gene>
    <name evidence="2" type="ORF">EVAR_39334_1</name>
</gene>
<feature type="region of interest" description="Disordered" evidence="1">
    <location>
        <begin position="97"/>
        <end position="118"/>
    </location>
</feature>
<evidence type="ECO:0000256" key="1">
    <source>
        <dbReference type="SAM" id="MobiDB-lite"/>
    </source>
</evidence>
<name>A0A4C1WMV2_EUMVA</name>
<keyword evidence="3" id="KW-1185">Reference proteome</keyword>
<reference evidence="2 3" key="1">
    <citation type="journal article" date="2019" name="Commun. Biol.">
        <title>The bagworm genome reveals a unique fibroin gene that provides high tensile strength.</title>
        <authorList>
            <person name="Kono N."/>
            <person name="Nakamura H."/>
            <person name="Ohtoshi R."/>
            <person name="Tomita M."/>
            <person name="Numata K."/>
            <person name="Arakawa K."/>
        </authorList>
    </citation>
    <scope>NUCLEOTIDE SEQUENCE [LARGE SCALE GENOMIC DNA]</scope>
</reference>
<protein>
    <submittedName>
        <fullName evidence="2">Uncharacterized protein</fullName>
    </submittedName>
</protein>
<feature type="region of interest" description="Disordered" evidence="1">
    <location>
        <begin position="12"/>
        <end position="32"/>
    </location>
</feature>
<organism evidence="2 3">
    <name type="scientific">Eumeta variegata</name>
    <name type="common">Bagworm moth</name>
    <name type="synonym">Eumeta japonica</name>
    <dbReference type="NCBI Taxonomy" id="151549"/>
    <lineage>
        <taxon>Eukaryota</taxon>
        <taxon>Metazoa</taxon>
        <taxon>Ecdysozoa</taxon>
        <taxon>Arthropoda</taxon>
        <taxon>Hexapoda</taxon>
        <taxon>Insecta</taxon>
        <taxon>Pterygota</taxon>
        <taxon>Neoptera</taxon>
        <taxon>Endopterygota</taxon>
        <taxon>Lepidoptera</taxon>
        <taxon>Glossata</taxon>
        <taxon>Ditrysia</taxon>
        <taxon>Tineoidea</taxon>
        <taxon>Psychidae</taxon>
        <taxon>Oiketicinae</taxon>
        <taxon>Eumeta</taxon>
    </lineage>
</organism>
<comment type="caution">
    <text evidence="2">The sequence shown here is derived from an EMBL/GenBank/DDBJ whole genome shotgun (WGS) entry which is preliminary data.</text>
</comment>
<accession>A0A4C1WMV2</accession>
<dbReference type="EMBL" id="BGZK01000610">
    <property type="protein sequence ID" value="GBP52796.1"/>
    <property type="molecule type" value="Genomic_DNA"/>
</dbReference>
<dbReference type="AlphaFoldDB" id="A0A4C1WMV2"/>
<evidence type="ECO:0000313" key="2">
    <source>
        <dbReference type="EMBL" id="GBP52796.1"/>
    </source>
</evidence>
<evidence type="ECO:0000313" key="3">
    <source>
        <dbReference type="Proteomes" id="UP000299102"/>
    </source>
</evidence>
<feature type="compositionally biased region" description="Polar residues" evidence="1">
    <location>
        <begin position="12"/>
        <end position="22"/>
    </location>
</feature>
<sequence length="118" mass="13870">MLPLTSSWLRMSAQTGRDLNTNPPARPRRPRGTRHAMFQLKIRHFSTDDYTEAGQLINLVLERIESMGFDNGHEECFGKRGRMFEICLESKRERNRNGEENYYPRLARQVRPSYAPNK</sequence>